<organism evidence="2 3">
    <name type="scientific">Chondrus crispus</name>
    <name type="common">Carrageen Irish moss</name>
    <name type="synonym">Polymorpha crispa</name>
    <dbReference type="NCBI Taxonomy" id="2769"/>
    <lineage>
        <taxon>Eukaryota</taxon>
        <taxon>Rhodophyta</taxon>
        <taxon>Florideophyceae</taxon>
        <taxon>Rhodymeniophycidae</taxon>
        <taxon>Gigartinales</taxon>
        <taxon>Gigartinaceae</taxon>
        <taxon>Chondrus</taxon>
    </lineage>
</organism>
<keyword evidence="3" id="KW-1185">Reference proteome</keyword>
<dbReference type="GeneID" id="17325631"/>
<feature type="region of interest" description="Disordered" evidence="1">
    <location>
        <begin position="1"/>
        <end position="23"/>
    </location>
</feature>
<dbReference type="AlphaFoldDB" id="R7QIZ8"/>
<dbReference type="RefSeq" id="XP_005717913.1">
    <property type="nucleotide sequence ID" value="XM_005717856.1"/>
</dbReference>
<dbReference type="Gramene" id="CDF38044">
    <property type="protein sequence ID" value="CDF38044"/>
    <property type="gene ID" value="CHC_T00000054001"/>
</dbReference>
<protein>
    <submittedName>
        <fullName evidence="2">Uncharacterized protein</fullName>
    </submittedName>
</protein>
<evidence type="ECO:0000313" key="3">
    <source>
        <dbReference type="Proteomes" id="UP000012073"/>
    </source>
</evidence>
<dbReference type="Proteomes" id="UP000012073">
    <property type="component" value="Unassembled WGS sequence"/>
</dbReference>
<reference evidence="3" key="1">
    <citation type="journal article" date="2013" name="Proc. Natl. Acad. Sci. U.S.A.">
        <title>Genome structure and metabolic features in the red seaweed Chondrus crispus shed light on evolution of the Archaeplastida.</title>
        <authorList>
            <person name="Collen J."/>
            <person name="Porcel B."/>
            <person name="Carre W."/>
            <person name="Ball S.G."/>
            <person name="Chaparro C."/>
            <person name="Tonon T."/>
            <person name="Barbeyron T."/>
            <person name="Michel G."/>
            <person name="Noel B."/>
            <person name="Valentin K."/>
            <person name="Elias M."/>
            <person name="Artiguenave F."/>
            <person name="Arun A."/>
            <person name="Aury J.M."/>
            <person name="Barbosa-Neto J.F."/>
            <person name="Bothwell J.H."/>
            <person name="Bouget F.Y."/>
            <person name="Brillet L."/>
            <person name="Cabello-Hurtado F."/>
            <person name="Capella-Gutierrez S."/>
            <person name="Charrier B."/>
            <person name="Cladiere L."/>
            <person name="Cock J.M."/>
            <person name="Coelho S.M."/>
            <person name="Colleoni C."/>
            <person name="Czjzek M."/>
            <person name="Da Silva C."/>
            <person name="Delage L."/>
            <person name="Denoeud F."/>
            <person name="Deschamps P."/>
            <person name="Dittami S.M."/>
            <person name="Gabaldon T."/>
            <person name="Gachon C.M."/>
            <person name="Groisillier A."/>
            <person name="Herve C."/>
            <person name="Jabbari K."/>
            <person name="Katinka M."/>
            <person name="Kloareg B."/>
            <person name="Kowalczyk N."/>
            <person name="Labadie K."/>
            <person name="Leblanc C."/>
            <person name="Lopez P.J."/>
            <person name="McLachlan D.H."/>
            <person name="Meslet-Cladiere L."/>
            <person name="Moustafa A."/>
            <person name="Nehr Z."/>
            <person name="Nyvall Collen P."/>
            <person name="Panaud O."/>
            <person name="Partensky F."/>
            <person name="Poulain J."/>
            <person name="Rensing S.A."/>
            <person name="Rousvoal S."/>
            <person name="Samson G."/>
            <person name="Symeonidi A."/>
            <person name="Weissenbach J."/>
            <person name="Zambounis A."/>
            <person name="Wincker P."/>
            <person name="Boyen C."/>
        </authorList>
    </citation>
    <scope>NUCLEOTIDE SEQUENCE [LARGE SCALE GENOMIC DNA]</scope>
    <source>
        <strain evidence="3">cv. Stackhouse</strain>
    </source>
</reference>
<dbReference type="KEGG" id="ccp:CHC_T00000054001"/>
<evidence type="ECO:0000256" key="1">
    <source>
        <dbReference type="SAM" id="MobiDB-lite"/>
    </source>
</evidence>
<accession>R7QIZ8</accession>
<name>R7QIZ8_CHOCR</name>
<dbReference type="EMBL" id="HG001894">
    <property type="protein sequence ID" value="CDF38044.1"/>
    <property type="molecule type" value="Genomic_DNA"/>
</dbReference>
<proteinExistence type="predicted"/>
<sequence>MHHSDKDRPCDVTAGWKQSTLGARKEETRGASRLCIVMVLW</sequence>
<feature type="compositionally biased region" description="Basic and acidic residues" evidence="1">
    <location>
        <begin position="1"/>
        <end position="10"/>
    </location>
</feature>
<gene>
    <name evidence="2" type="ORF">CHC_T00000054001</name>
</gene>
<evidence type="ECO:0000313" key="2">
    <source>
        <dbReference type="EMBL" id="CDF38044.1"/>
    </source>
</evidence>